<dbReference type="CDD" id="cd08249">
    <property type="entry name" value="enoyl_reductase_like"/>
    <property type="match status" value="1"/>
</dbReference>
<evidence type="ECO:0000256" key="1">
    <source>
        <dbReference type="ARBA" id="ARBA00008072"/>
    </source>
</evidence>
<dbReference type="Proteomes" id="UP001174691">
    <property type="component" value="Unassembled WGS sequence"/>
</dbReference>
<dbReference type="InterPro" id="IPR011032">
    <property type="entry name" value="GroES-like_sf"/>
</dbReference>
<dbReference type="InterPro" id="IPR013154">
    <property type="entry name" value="ADH-like_N"/>
</dbReference>
<dbReference type="InterPro" id="IPR013149">
    <property type="entry name" value="ADH-like_C"/>
</dbReference>
<evidence type="ECO:0000259" key="3">
    <source>
        <dbReference type="SMART" id="SM00829"/>
    </source>
</evidence>
<dbReference type="Gene3D" id="3.40.50.720">
    <property type="entry name" value="NAD(P)-binding Rossmann-like Domain"/>
    <property type="match status" value="1"/>
</dbReference>
<dbReference type="Gene3D" id="3.90.180.10">
    <property type="entry name" value="Medium-chain alcohol dehydrogenases, catalytic domain"/>
    <property type="match status" value="1"/>
</dbReference>
<evidence type="ECO:0000313" key="5">
    <source>
        <dbReference type="Proteomes" id="UP001174691"/>
    </source>
</evidence>
<organism evidence="4 5">
    <name type="scientific">Coniochaeta hoffmannii</name>
    <dbReference type="NCBI Taxonomy" id="91930"/>
    <lineage>
        <taxon>Eukaryota</taxon>
        <taxon>Fungi</taxon>
        <taxon>Dikarya</taxon>
        <taxon>Ascomycota</taxon>
        <taxon>Pezizomycotina</taxon>
        <taxon>Sordariomycetes</taxon>
        <taxon>Sordariomycetidae</taxon>
        <taxon>Coniochaetales</taxon>
        <taxon>Coniochaetaceae</taxon>
        <taxon>Coniochaeta</taxon>
    </lineage>
</organism>
<dbReference type="AlphaFoldDB" id="A0AA38R4F5"/>
<dbReference type="Pfam" id="PF00107">
    <property type="entry name" value="ADH_zinc_N"/>
    <property type="match status" value="1"/>
</dbReference>
<comment type="caution">
    <text evidence="4">The sequence shown here is derived from an EMBL/GenBank/DDBJ whole genome shotgun (WGS) entry which is preliminary data.</text>
</comment>
<feature type="domain" description="Enoyl reductase (ER)" evidence="3">
    <location>
        <begin position="15"/>
        <end position="359"/>
    </location>
</feature>
<sequence length="362" mass="38483">MPPSQCKAITIRKIGQADITTVPLPKLREDHILVRTLAVALNPTDYKAIDGKMGGDDSTLAGCRPGCDYVGIVEEVGPAVTKPFKKGDRIAGVAHGCNQGVPEDGTFAEWIRVKGDLAILVPVNVSDEEAATLGIGVTTVGQGLYQELGLPLPTSPSPSPIPILIHGGATATGILGIQFAKASGCRVVTTCSPANAGYLLSLGADVVVDYTQHPTPESLASRVREAVGDDLGLAWDCVGSEHSARACVGALSRERGGKYRSLLGVDDGVIKGVNEKVDNGVTFAYFVFGEEFRKWGPFPARPQDYEFGKTFWEMTRGLLAEGRVRAARQDVNRGGRGLEGVLVGLREMREGRVRGVKLVYTL</sequence>
<accession>A0AA38R4F5</accession>
<dbReference type="SUPFAM" id="SSF50129">
    <property type="entry name" value="GroES-like"/>
    <property type="match status" value="1"/>
</dbReference>
<dbReference type="SMART" id="SM00829">
    <property type="entry name" value="PKS_ER"/>
    <property type="match status" value="1"/>
</dbReference>
<dbReference type="InterPro" id="IPR020843">
    <property type="entry name" value="ER"/>
</dbReference>
<reference evidence="4" key="1">
    <citation type="submission" date="2022-07" db="EMBL/GenBank/DDBJ databases">
        <title>Fungi with potential for degradation of polypropylene.</title>
        <authorList>
            <person name="Gostincar C."/>
        </authorList>
    </citation>
    <scope>NUCLEOTIDE SEQUENCE</scope>
    <source>
        <strain evidence="4">EXF-13287</strain>
    </source>
</reference>
<evidence type="ECO:0000256" key="2">
    <source>
        <dbReference type="ARBA" id="ARBA00023002"/>
    </source>
</evidence>
<dbReference type="PANTHER" id="PTHR45348:SF2">
    <property type="entry name" value="ZINC-TYPE ALCOHOL DEHYDROGENASE-LIKE PROTEIN C2E1P3.01"/>
    <property type="match status" value="1"/>
</dbReference>
<dbReference type="InterPro" id="IPR036291">
    <property type="entry name" value="NAD(P)-bd_dom_sf"/>
</dbReference>
<gene>
    <name evidence="4" type="ORF">NKR19_g8831</name>
</gene>
<dbReference type="SUPFAM" id="SSF51735">
    <property type="entry name" value="NAD(P)-binding Rossmann-fold domains"/>
    <property type="match status" value="1"/>
</dbReference>
<dbReference type="InterPro" id="IPR047122">
    <property type="entry name" value="Trans-enoyl_RdTase-like"/>
</dbReference>
<comment type="similarity">
    <text evidence="1">Belongs to the zinc-containing alcohol dehydrogenase family.</text>
</comment>
<proteinExistence type="inferred from homology"/>
<dbReference type="EMBL" id="JANBVN010000191">
    <property type="protein sequence ID" value="KAJ9133941.1"/>
    <property type="molecule type" value="Genomic_DNA"/>
</dbReference>
<name>A0AA38R4F5_9PEZI</name>
<protein>
    <submittedName>
        <fullName evidence="4">GroES-like protein</fullName>
    </submittedName>
</protein>
<dbReference type="PANTHER" id="PTHR45348">
    <property type="entry name" value="HYPOTHETICAL OXIDOREDUCTASE (EUROFUNG)"/>
    <property type="match status" value="1"/>
</dbReference>
<keyword evidence="2" id="KW-0560">Oxidoreductase</keyword>
<dbReference type="Pfam" id="PF08240">
    <property type="entry name" value="ADH_N"/>
    <property type="match status" value="1"/>
</dbReference>
<keyword evidence="5" id="KW-1185">Reference proteome</keyword>
<dbReference type="GO" id="GO:0016651">
    <property type="term" value="F:oxidoreductase activity, acting on NAD(P)H"/>
    <property type="evidence" value="ECO:0007669"/>
    <property type="project" value="InterPro"/>
</dbReference>
<evidence type="ECO:0000313" key="4">
    <source>
        <dbReference type="EMBL" id="KAJ9133941.1"/>
    </source>
</evidence>